<name>A0ABY5X0P9_LEICA</name>
<keyword evidence="1" id="KW-1133">Transmembrane helix</keyword>
<dbReference type="RefSeq" id="WP_260003965.1">
    <property type="nucleotide sequence ID" value="NZ_CP081078.1"/>
</dbReference>
<gene>
    <name evidence="2" type="ORF">K3722_08365</name>
</gene>
<accession>A0ABY5X0P9</accession>
<dbReference type="Proteomes" id="UP001058184">
    <property type="component" value="Chromosome"/>
</dbReference>
<evidence type="ECO:0000313" key="3">
    <source>
        <dbReference type="Proteomes" id="UP001058184"/>
    </source>
</evidence>
<keyword evidence="3" id="KW-1185">Reference proteome</keyword>
<proteinExistence type="predicted"/>
<sequence>MTHAAAIRMLKTVSVLSAAFGLAMVLALATPLSQALGFFLDLAFLPLDGGQALQPGAASLMTAISGGLMCGFCVLIYLVTEHVYSRDAALGRRLLLPALIAWYIPDSLGSFAAGAWFNVVMNSAFLALFLVPLLLTRPAAAQTV</sequence>
<feature type="transmembrane region" description="Helical" evidence="1">
    <location>
        <begin position="59"/>
        <end position="78"/>
    </location>
</feature>
<evidence type="ECO:0000256" key="1">
    <source>
        <dbReference type="SAM" id="Phobius"/>
    </source>
</evidence>
<dbReference type="EMBL" id="CP081078">
    <property type="protein sequence ID" value="UWQ60132.1"/>
    <property type="molecule type" value="Genomic_DNA"/>
</dbReference>
<keyword evidence="1" id="KW-0472">Membrane</keyword>
<evidence type="ECO:0000313" key="2">
    <source>
        <dbReference type="EMBL" id="UWQ60132.1"/>
    </source>
</evidence>
<reference evidence="2" key="1">
    <citation type="submission" date="2021-08" db="EMBL/GenBank/DDBJ databases">
        <authorList>
            <person name="Nwanade C."/>
            <person name="Wang M."/>
            <person name="Masoudi A."/>
            <person name="Yu Z."/>
            <person name="Liu J."/>
        </authorList>
    </citation>
    <scope>NUCLEOTIDE SEQUENCE</scope>
    <source>
        <strain evidence="2">S141</strain>
    </source>
</reference>
<feature type="transmembrane region" description="Helical" evidence="1">
    <location>
        <begin position="111"/>
        <end position="135"/>
    </location>
</feature>
<keyword evidence="1" id="KW-0812">Transmembrane</keyword>
<protein>
    <submittedName>
        <fullName evidence="2">Excinuclease ABC subunit A</fullName>
    </submittedName>
</protein>
<organism evidence="2 3">
    <name type="scientific">Leisingera caerulea</name>
    <name type="common">Phaeobacter caeruleus</name>
    <dbReference type="NCBI Taxonomy" id="506591"/>
    <lineage>
        <taxon>Bacteria</taxon>
        <taxon>Pseudomonadati</taxon>
        <taxon>Pseudomonadota</taxon>
        <taxon>Alphaproteobacteria</taxon>
        <taxon>Rhodobacterales</taxon>
        <taxon>Roseobacteraceae</taxon>
        <taxon>Leisingera</taxon>
    </lineage>
</organism>
<feature type="transmembrane region" description="Helical" evidence="1">
    <location>
        <begin position="90"/>
        <end position="105"/>
    </location>
</feature>